<dbReference type="PANTHER" id="PTHR45722:SF2">
    <property type="entry name" value="LARGE RIBOSOMAL SUBUNIT PROTEIN UL29-RELATED"/>
    <property type="match status" value="1"/>
</dbReference>
<evidence type="ECO:0000256" key="2">
    <source>
        <dbReference type="ARBA" id="ARBA00022980"/>
    </source>
</evidence>
<proteinExistence type="evidence at transcript level"/>
<dbReference type="PANTHER" id="PTHR45722">
    <property type="entry name" value="60S RIBOSOMAL PROTEIN L35"/>
    <property type="match status" value="1"/>
</dbReference>
<protein>
    <recommendedName>
        <fullName evidence="4">Large ribosomal subunit protein uL29</fullName>
    </recommendedName>
    <alternativeName>
        <fullName evidence="5">60S ribosomal protein L35</fullName>
    </alternativeName>
</protein>
<dbReference type="GO" id="GO:0000463">
    <property type="term" value="P:maturation of LSU-rRNA from tricistronic rRNA transcript (SSU-rRNA, 5.8S rRNA, LSU-rRNA)"/>
    <property type="evidence" value="ECO:0007669"/>
    <property type="project" value="InterPro"/>
</dbReference>
<organism evidence="6">
    <name type="scientific">Ascaris suum</name>
    <name type="common">Pig roundworm</name>
    <name type="synonym">Ascaris lumbricoides</name>
    <dbReference type="NCBI Taxonomy" id="6253"/>
    <lineage>
        <taxon>Eukaryota</taxon>
        <taxon>Metazoa</taxon>
        <taxon>Ecdysozoa</taxon>
        <taxon>Nematoda</taxon>
        <taxon>Chromadorea</taxon>
        <taxon>Rhabditida</taxon>
        <taxon>Spirurina</taxon>
        <taxon>Ascaridomorpha</taxon>
        <taxon>Ascaridoidea</taxon>
        <taxon>Ascarididae</taxon>
        <taxon>Ascaris</taxon>
    </lineage>
</organism>
<dbReference type="GO" id="GO:0003729">
    <property type="term" value="F:mRNA binding"/>
    <property type="evidence" value="ECO:0007669"/>
    <property type="project" value="TreeGrafter"/>
</dbReference>
<dbReference type="FunFam" id="1.10.287.310:FF:000002">
    <property type="entry name" value="60S ribosomal protein L35"/>
    <property type="match status" value="1"/>
</dbReference>
<accession>F1LGX2</accession>
<dbReference type="InterPro" id="IPR001854">
    <property type="entry name" value="Ribosomal_uL29"/>
</dbReference>
<comment type="similarity">
    <text evidence="1">Belongs to the universal ribosomal protein uL29 family.</text>
</comment>
<name>F1LGX2_ASCSU</name>
<dbReference type="CDD" id="cd00427">
    <property type="entry name" value="Ribosomal_L29_HIP"/>
    <property type="match status" value="1"/>
</dbReference>
<dbReference type="SUPFAM" id="SSF46561">
    <property type="entry name" value="Ribosomal protein L29 (L29p)"/>
    <property type="match status" value="1"/>
</dbReference>
<dbReference type="PROSITE" id="PS00579">
    <property type="entry name" value="RIBOSOMAL_L29"/>
    <property type="match status" value="1"/>
</dbReference>
<evidence type="ECO:0000313" key="6">
    <source>
        <dbReference type="EMBL" id="ADY49376.1"/>
    </source>
</evidence>
<dbReference type="Gene3D" id="1.10.287.310">
    <property type="match status" value="1"/>
</dbReference>
<evidence type="ECO:0000256" key="3">
    <source>
        <dbReference type="ARBA" id="ARBA00023274"/>
    </source>
</evidence>
<evidence type="ECO:0000256" key="5">
    <source>
        <dbReference type="ARBA" id="ARBA00035334"/>
    </source>
</evidence>
<dbReference type="InterPro" id="IPR036049">
    <property type="entry name" value="Ribosomal_uL29_sf"/>
</dbReference>
<dbReference type="GO" id="GO:0022625">
    <property type="term" value="C:cytosolic large ribosomal subunit"/>
    <property type="evidence" value="ECO:0007669"/>
    <property type="project" value="InterPro"/>
</dbReference>
<dbReference type="GO" id="GO:0003735">
    <property type="term" value="F:structural constituent of ribosome"/>
    <property type="evidence" value="ECO:0007669"/>
    <property type="project" value="InterPro"/>
</dbReference>
<evidence type="ECO:0000256" key="1">
    <source>
        <dbReference type="ARBA" id="ARBA00009254"/>
    </source>
</evidence>
<dbReference type="Pfam" id="PF00831">
    <property type="entry name" value="Ribosomal_L29"/>
    <property type="match status" value="1"/>
</dbReference>
<dbReference type="NCBIfam" id="TIGR00012">
    <property type="entry name" value="L29"/>
    <property type="match status" value="1"/>
</dbReference>
<dbReference type="InterPro" id="IPR018254">
    <property type="entry name" value="Ribosomal_uL29_CS"/>
</dbReference>
<dbReference type="EMBL" id="JI217194">
    <property type="protein sequence ID" value="ADY49376.1"/>
    <property type="molecule type" value="mRNA"/>
</dbReference>
<dbReference type="FunFam" id="6.10.250.3450:FF:000001">
    <property type="entry name" value="60S ribosomal protein L35"/>
    <property type="match status" value="1"/>
</dbReference>
<sequence>MVRVKARDLRGKKKEELTKQLDEQKTELASLQVSKVTGGAASKLSKIRTVRKNIARILTVINQTQKQELRKFYKGKKLKPLDLRLKKTRAMRRALTPHEASLKSAKQLAFNAYFLSGNLRCLASCLADFSDASCGVNARLIARVFFKRRSNGFSFLPL</sequence>
<dbReference type="Gene3D" id="6.10.250.3450">
    <property type="match status" value="1"/>
</dbReference>
<dbReference type="HAMAP" id="MF_00374">
    <property type="entry name" value="Ribosomal_uL29"/>
    <property type="match status" value="1"/>
</dbReference>
<evidence type="ECO:0000256" key="4">
    <source>
        <dbReference type="ARBA" id="ARBA00035204"/>
    </source>
</evidence>
<dbReference type="GO" id="GO:0006412">
    <property type="term" value="P:translation"/>
    <property type="evidence" value="ECO:0007669"/>
    <property type="project" value="InterPro"/>
</dbReference>
<keyword evidence="2 6" id="KW-0689">Ribosomal protein</keyword>
<dbReference type="AlphaFoldDB" id="F1LGX2"/>
<reference evidence="6" key="1">
    <citation type="journal article" date="2011" name="Genome Res.">
        <title>Deep small RNA sequencing from the nematode Ascaris reveals conservation, functional diversification, and novel developmental profiles.</title>
        <authorList>
            <person name="Wang J."/>
            <person name="Czech B."/>
            <person name="Crunk A."/>
            <person name="Wallace A."/>
            <person name="Mitreva M."/>
            <person name="Hannon G.J."/>
            <person name="Davis R.E."/>
        </authorList>
    </citation>
    <scope>NUCLEOTIDE SEQUENCE</scope>
</reference>
<keyword evidence="3" id="KW-0687">Ribonucleoprotein</keyword>
<dbReference type="InterPro" id="IPR045059">
    <property type="entry name" value="Ribosomal_uL29_euk"/>
</dbReference>